<comment type="caution">
    <text evidence="2">The sequence shown here is derived from an EMBL/GenBank/DDBJ whole genome shotgun (WGS) entry which is preliminary data.</text>
</comment>
<accession>A0AA42C9W8</accession>
<reference evidence="2" key="1">
    <citation type="submission" date="2022-10" db="EMBL/GenBank/DDBJ databases">
        <title>Gaoshiqiia sediminis gen. nov., sp. nov., isolated from coastal sediment.</title>
        <authorList>
            <person name="Yu W.X."/>
            <person name="Mu D.S."/>
            <person name="Du J.Z."/>
            <person name="Liang Y.Q."/>
        </authorList>
    </citation>
    <scope>NUCLEOTIDE SEQUENCE</scope>
    <source>
        <strain evidence="2">A06</strain>
    </source>
</reference>
<dbReference type="RefSeq" id="WP_282591605.1">
    <property type="nucleotide sequence ID" value="NZ_JAPAAF010000011.1"/>
</dbReference>
<dbReference type="EMBL" id="JAPAAF010000011">
    <property type="protein sequence ID" value="MCW0483002.1"/>
    <property type="molecule type" value="Genomic_DNA"/>
</dbReference>
<dbReference type="Pfam" id="PF00903">
    <property type="entry name" value="Glyoxalase"/>
    <property type="match status" value="1"/>
</dbReference>
<evidence type="ECO:0000313" key="2">
    <source>
        <dbReference type="EMBL" id="MCW0483002.1"/>
    </source>
</evidence>
<dbReference type="SUPFAM" id="SSF54593">
    <property type="entry name" value="Glyoxalase/Bleomycin resistance protein/Dihydroxybiphenyl dioxygenase"/>
    <property type="match status" value="1"/>
</dbReference>
<dbReference type="AlphaFoldDB" id="A0AA42C9W8"/>
<dbReference type="CDD" id="cd07247">
    <property type="entry name" value="SgaA_N_like"/>
    <property type="match status" value="1"/>
</dbReference>
<dbReference type="PROSITE" id="PS51819">
    <property type="entry name" value="VOC"/>
    <property type="match status" value="1"/>
</dbReference>
<sequence>MKTSKNAIVWAEIPVLNFDRAKEFYSKLLDSQLYEQVMGKHRMGFLPMDPDSNGVGGAIVQGEGCTPSSLGTRVFLDAGDDLKPVLDRVEFAGGIVIIPKTLITEEIGYFALFEDTEGNHVGLHSKK</sequence>
<keyword evidence="3" id="KW-1185">Reference proteome</keyword>
<dbReference type="InterPro" id="IPR037523">
    <property type="entry name" value="VOC_core"/>
</dbReference>
<dbReference type="Proteomes" id="UP001163821">
    <property type="component" value="Unassembled WGS sequence"/>
</dbReference>
<organism evidence="2 3">
    <name type="scientific">Gaoshiqia sediminis</name>
    <dbReference type="NCBI Taxonomy" id="2986998"/>
    <lineage>
        <taxon>Bacteria</taxon>
        <taxon>Pseudomonadati</taxon>
        <taxon>Bacteroidota</taxon>
        <taxon>Bacteroidia</taxon>
        <taxon>Marinilabiliales</taxon>
        <taxon>Prolixibacteraceae</taxon>
        <taxon>Gaoshiqia</taxon>
    </lineage>
</organism>
<gene>
    <name evidence="2" type="ORF">N2K84_09700</name>
</gene>
<evidence type="ECO:0000313" key="3">
    <source>
        <dbReference type="Proteomes" id="UP001163821"/>
    </source>
</evidence>
<proteinExistence type="predicted"/>
<dbReference type="Gene3D" id="3.10.180.10">
    <property type="entry name" value="2,3-Dihydroxybiphenyl 1,2-Dioxygenase, domain 1"/>
    <property type="match status" value="1"/>
</dbReference>
<evidence type="ECO:0000259" key="1">
    <source>
        <dbReference type="PROSITE" id="PS51819"/>
    </source>
</evidence>
<name>A0AA42C9W8_9BACT</name>
<protein>
    <submittedName>
        <fullName evidence="2">VOC family protein</fullName>
    </submittedName>
</protein>
<dbReference type="InterPro" id="IPR004360">
    <property type="entry name" value="Glyas_Fos-R_dOase_dom"/>
</dbReference>
<feature type="domain" description="VOC" evidence="1">
    <location>
        <begin position="7"/>
        <end position="126"/>
    </location>
</feature>
<dbReference type="InterPro" id="IPR029068">
    <property type="entry name" value="Glyas_Bleomycin-R_OHBP_Dase"/>
</dbReference>